<proteinExistence type="predicted"/>
<name>E1A1Y0_9CAUD</name>
<gene>
    <name evidence="1" type="ORF">phiAS5_ORF0226</name>
</gene>
<sequence>MKLKFIPVVLLALSSQANAFVNTCHVVSKIDKENRMMISYAKTSNDEGIMVTSYSVSPFGDHSQPTSFFKMSKQEIESKTGDVQIENKFMRVEIDSLDYIRFVGCVKELK</sequence>
<accession>E1A1Y0</accession>
<reference evidence="1 2" key="1">
    <citation type="journal article" date="2012" name="Vet. Microbiol.">
        <title>Complete genome sequence and characterization of a broad-host range T4-like bacteriophage phiAS5 infecting Aeromonas salmonicida subsp. salmonicida.</title>
        <authorList>
            <person name="Kim J.H."/>
            <person name="Son J.S."/>
            <person name="Choi Y.J."/>
            <person name="Choresca C.H.Jr."/>
            <person name="Shin S.P."/>
            <person name="Han J.E."/>
            <person name="Jun J.W."/>
            <person name="Park S.C."/>
        </authorList>
    </citation>
    <scope>NUCLEOTIDE SEQUENCE [LARGE SCALE GENOMIC DNA]</scope>
</reference>
<dbReference type="KEGG" id="vg:9861633"/>
<evidence type="ECO:0000313" key="1">
    <source>
        <dbReference type="EMBL" id="ADM80069.1"/>
    </source>
</evidence>
<evidence type="ECO:0000313" key="2">
    <source>
        <dbReference type="Proteomes" id="UP000002236"/>
    </source>
</evidence>
<dbReference type="RefSeq" id="YP_003969515.1">
    <property type="nucleotide sequence ID" value="NC_014636.1"/>
</dbReference>
<dbReference type="EMBL" id="HM452126">
    <property type="protein sequence ID" value="ADM80069.1"/>
    <property type="molecule type" value="Genomic_DNA"/>
</dbReference>
<organism evidence="1 2">
    <name type="scientific">Aeromonas phage phiAS5</name>
    <dbReference type="NCBI Taxonomy" id="879630"/>
    <lineage>
        <taxon>Viruses</taxon>
        <taxon>Duplodnaviria</taxon>
        <taxon>Heunggongvirae</taxon>
        <taxon>Uroviricota</taxon>
        <taxon>Caudoviricetes</taxon>
        <taxon>Pantevenvirales</taxon>
        <taxon>Straboviridae</taxon>
        <taxon>Chrysonvirus</taxon>
        <taxon>Chrysonvirus as5</taxon>
    </lineage>
</organism>
<keyword evidence="2" id="KW-1185">Reference proteome</keyword>
<dbReference type="Proteomes" id="UP000002236">
    <property type="component" value="Segment"/>
</dbReference>
<dbReference type="GeneID" id="9861633"/>
<protein>
    <submittedName>
        <fullName evidence="1">Uncharacterized protein</fullName>
    </submittedName>
</protein>